<dbReference type="Pfam" id="PF08659">
    <property type="entry name" value="KR"/>
    <property type="match status" value="1"/>
</dbReference>
<evidence type="ECO:0000259" key="3">
    <source>
        <dbReference type="PROSITE" id="PS50075"/>
    </source>
</evidence>
<keyword evidence="5" id="KW-1185">Reference proteome</keyword>
<dbReference type="Gene3D" id="3.40.50.1820">
    <property type="entry name" value="alpha/beta hydrolase"/>
    <property type="match status" value="1"/>
</dbReference>
<dbReference type="SMART" id="SM00823">
    <property type="entry name" value="PKS_PP"/>
    <property type="match status" value="1"/>
</dbReference>
<dbReference type="SUPFAM" id="SSF51735">
    <property type="entry name" value="NAD(P)-binding Rossmann-fold domains"/>
    <property type="match status" value="2"/>
</dbReference>
<feature type="domain" description="Carrier" evidence="3">
    <location>
        <begin position="453"/>
        <end position="528"/>
    </location>
</feature>
<dbReference type="InterPro" id="IPR057326">
    <property type="entry name" value="KR_dom"/>
</dbReference>
<organism evidence="4 5">
    <name type="scientific">Azospirillum isscasi</name>
    <dbReference type="NCBI Taxonomy" id="3053926"/>
    <lineage>
        <taxon>Bacteria</taxon>
        <taxon>Pseudomonadati</taxon>
        <taxon>Pseudomonadota</taxon>
        <taxon>Alphaproteobacteria</taxon>
        <taxon>Rhodospirillales</taxon>
        <taxon>Azospirillaceae</taxon>
        <taxon>Azospirillum</taxon>
    </lineage>
</organism>
<accession>A0ABU0WQS9</accession>
<dbReference type="PANTHER" id="PTHR43775:SF37">
    <property type="entry name" value="SI:DKEY-61P9.11"/>
    <property type="match status" value="1"/>
</dbReference>
<gene>
    <name evidence="4" type="ORF">QSG27_28200</name>
</gene>
<name>A0ABU0WQS9_9PROT</name>
<evidence type="ECO:0000256" key="2">
    <source>
        <dbReference type="ARBA" id="ARBA00022553"/>
    </source>
</evidence>
<dbReference type="Pfam" id="PF00550">
    <property type="entry name" value="PP-binding"/>
    <property type="match status" value="1"/>
</dbReference>
<evidence type="ECO:0000313" key="4">
    <source>
        <dbReference type="EMBL" id="MDQ2106603.1"/>
    </source>
</evidence>
<dbReference type="InterPro" id="IPR036291">
    <property type="entry name" value="NAD(P)-bd_dom_sf"/>
</dbReference>
<reference evidence="4 5" key="1">
    <citation type="submission" date="2023-06" db="EMBL/GenBank/DDBJ databases">
        <title>Azospirillum isscasensis sp.nov, a bacterium isolated from rhizosphere soil of rice.</title>
        <authorList>
            <person name="Wang H."/>
        </authorList>
    </citation>
    <scope>NUCLEOTIDE SEQUENCE [LARGE SCALE GENOMIC DNA]</scope>
    <source>
        <strain evidence="4 5">C340-1</strain>
    </source>
</reference>
<dbReference type="RefSeq" id="WP_306712085.1">
    <property type="nucleotide sequence ID" value="NZ_JAUJFI010000288.1"/>
</dbReference>
<dbReference type="Proteomes" id="UP001227317">
    <property type="component" value="Unassembled WGS sequence"/>
</dbReference>
<dbReference type="CDD" id="cd08953">
    <property type="entry name" value="KR_2_SDR_x"/>
    <property type="match status" value="1"/>
</dbReference>
<dbReference type="Gene3D" id="3.40.50.720">
    <property type="entry name" value="NAD(P)-binding Rossmann-like Domain"/>
    <property type="match status" value="1"/>
</dbReference>
<dbReference type="InterPro" id="IPR050091">
    <property type="entry name" value="PKS_NRPS_Biosynth_Enz"/>
</dbReference>
<dbReference type="PANTHER" id="PTHR43775">
    <property type="entry name" value="FATTY ACID SYNTHASE"/>
    <property type="match status" value="1"/>
</dbReference>
<dbReference type="InterPro" id="IPR029058">
    <property type="entry name" value="AB_hydrolase_fold"/>
</dbReference>
<dbReference type="InterPro" id="IPR013968">
    <property type="entry name" value="PKS_KR"/>
</dbReference>
<evidence type="ECO:0000313" key="5">
    <source>
        <dbReference type="Proteomes" id="UP001227317"/>
    </source>
</evidence>
<keyword evidence="2" id="KW-0597">Phosphoprotein</keyword>
<dbReference type="InterPro" id="IPR036736">
    <property type="entry name" value="ACP-like_sf"/>
</dbReference>
<dbReference type="SUPFAM" id="SSF47336">
    <property type="entry name" value="ACP-like"/>
    <property type="match status" value="1"/>
</dbReference>
<sequence>APLSGPWLVLTDQGGTGARLAEALAARGEAVTTVPLAGVTDHGALLSMRPARIVHLGTLDGTDALERGFHSLTALARALGAQAVPKPVRIDVVTSGTADVTGEETLNPAAAAALGAVKIIPLEQAGVRCRAIDIPPGLDNARLLDELAVEDTAPHTALRGRRRWQPDIAPAPLPPAGQGTARLRPRGVYLVTGGFGGMGAAIARDLAETLQARLVLVGRTPLPPDPADPRHRLIQAIEAAGGEALAASADVADGTAMAAVIAQARARFGAIHGVIHTAGLADLAGVIQTRARADTDAVLAPKVAGTLVLDRLLADGPPLDFMLLCSTLGSILYGAKFGQVAYAGGNEFLDLFAAERTARTGQFTQAINWDDWTGGGMTVAAYRRWGHEAPSADEALTPAEGVAVFRRALESGHARLAVSIRDLPALAARGAGLMEDLARHTAPAAAVVEETQTDDGSTLSRLAGCWRSLLGVERVDGTSDFFGLGGHSLLAMQMLAFIRAELGVEIGLATLFEAPVLADLAARIDALRAPAVDAFEETEEEFML</sequence>
<dbReference type="PROSITE" id="PS50075">
    <property type="entry name" value="CARRIER"/>
    <property type="match status" value="1"/>
</dbReference>
<feature type="non-terminal residue" evidence="4">
    <location>
        <position position="1"/>
    </location>
</feature>
<dbReference type="SMART" id="SM00822">
    <property type="entry name" value="PKS_KR"/>
    <property type="match status" value="1"/>
</dbReference>
<keyword evidence="1" id="KW-0596">Phosphopantetheine</keyword>
<dbReference type="InterPro" id="IPR009081">
    <property type="entry name" value="PP-bd_ACP"/>
</dbReference>
<dbReference type="PROSITE" id="PS00012">
    <property type="entry name" value="PHOSPHOPANTETHEINE"/>
    <property type="match status" value="1"/>
</dbReference>
<comment type="caution">
    <text evidence="4">The sequence shown here is derived from an EMBL/GenBank/DDBJ whole genome shotgun (WGS) entry which is preliminary data.</text>
</comment>
<evidence type="ECO:0000256" key="1">
    <source>
        <dbReference type="ARBA" id="ARBA00022450"/>
    </source>
</evidence>
<dbReference type="InterPro" id="IPR006162">
    <property type="entry name" value="Ppantetheine_attach_site"/>
</dbReference>
<proteinExistence type="predicted"/>
<dbReference type="InterPro" id="IPR020806">
    <property type="entry name" value="PKS_PP-bd"/>
</dbReference>
<dbReference type="EMBL" id="JAUJFI010000288">
    <property type="protein sequence ID" value="MDQ2106603.1"/>
    <property type="molecule type" value="Genomic_DNA"/>
</dbReference>
<protein>
    <submittedName>
        <fullName evidence="4">SDR family NAD(P)-dependent oxidoreductase</fullName>
    </submittedName>
</protein>